<comment type="similarity">
    <text evidence="1 4">Belongs to the D-isomer specific 2-hydroxyacid dehydrogenase family.</text>
</comment>
<dbReference type="InterPro" id="IPR006140">
    <property type="entry name" value="D-isomer_DH_NAD-bd"/>
</dbReference>
<dbReference type="CDD" id="cd12171">
    <property type="entry name" value="2-Hacid_dh_10"/>
    <property type="match status" value="1"/>
</dbReference>
<dbReference type="PANTHER" id="PTHR42789">
    <property type="entry name" value="D-ISOMER SPECIFIC 2-HYDROXYACID DEHYDROGENASE FAMILY PROTEIN (AFU_ORTHOLOGUE AFUA_6G10090)"/>
    <property type="match status" value="1"/>
</dbReference>
<keyword evidence="8" id="KW-1185">Reference proteome</keyword>
<dbReference type="InterPro" id="IPR006139">
    <property type="entry name" value="D-isomer_2_OHA_DH_cat_dom"/>
</dbReference>
<evidence type="ECO:0000256" key="3">
    <source>
        <dbReference type="ARBA" id="ARBA00023027"/>
    </source>
</evidence>
<dbReference type="Pfam" id="PF00389">
    <property type="entry name" value="2-Hacid_dh"/>
    <property type="match status" value="1"/>
</dbReference>
<dbReference type="GO" id="GO:0051287">
    <property type="term" value="F:NAD binding"/>
    <property type="evidence" value="ECO:0007669"/>
    <property type="project" value="InterPro"/>
</dbReference>
<reference evidence="8" key="1">
    <citation type="submission" date="2018-09" db="EMBL/GenBank/DDBJ databases">
        <title>Draft Genome Sequence of Mediterraneibacter sp. KCTC 15684.</title>
        <authorList>
            <person name="Kim J.S."/>
            <person name="Han K.I."/>
            <person name="Suh M.K."/>
            <person name="Lee K.C."/>
            <person name="Eom M.K."/>
            <person name="Lee J.H."/>
            <person name="Park S.H."/>
            <person name="Kang S.W."/>
            <person name="Park J.E."/>
            <person name="Oh B.S."/>
            <person name="Yu S.Y."/>
            <person name="Choi S.H."/>
            <person name="Lee D.H."/>
            <person name="Yoon H."/>
            <person name="Kim B."/>
            <person name="Yang S.J."/>
            <person name="Lee J.S."/>
        </authorList>
    </citation>
    <scope>NUCLEOTIDE SEQUENCE [LARGE SCALE GENOMIC DNA]</scope>
    <source>
        <strain evidence="8">KCTC 15684</strain>
    </source>
</reference>
<dbReference type="Proteomes" id="UP000265643">
    <property type="component" value="Unassembled WGS sequence"/>
</dbReference>
<feature type="domain" description="D-isomer specific 2-hydroxyacid dehydrogenase catalytic" evidence="5">
    <location>
        <begin position="70"/>
        <end position="318"/>
    </location>
</feature>
<dbReference type="Gene3D" id="3.40.50.720">
    <property type="entry name" value="NAD(P)-binding Rossmann-like Domain"/>
    <property type="match status" value="2"/>
</dbReference>
<evidence type="ECO:0000313" key="8">
    <source>
        <dbReference type="Proteomes" id="UP000265643"/>
    </source>
</evidence>
<dbReference type="SUPFAM" id="SSF51735">
    <property type="entry name" value="NAD(P)-binding Rossmann-fold domains"/>
    <property type="match status" value="1"/>
</dbReference>
<sequence length="349" mass="39230">MKKIVFAFDGRRYPDPYQGREDISELIDQCSTYGYEVVRTYDNGLFCEGGDYRSVAKRIEDEGPDWVKYSDEYLEIMKDADALVVMYNGVNKILLEHSPKLKYIAVMRSGLENIDIEECKKRGITVSNCPGKVSEPVSEMACAMILDAMRGITLVNTNWVPGTGFQAIDNSKLSYETTLGIVGFGIIGKKVMKKLSGFDFKVLAYDPFAKKEDEDIYGVKFVDLDTLMQQSDIISVHARLLPATEKLIGTKEIALMKENAVLVNTARAGLVDEDALIIALSEHKIKAAVLDVFREEPLPDDHILHRLDNVVITPHMAGNAGDVMLLSVRIMMEEILRYLKKEKLLYKVV</sequence>
<dbReference type="AlphaFoldDB" id="A0A391PJ85"/>
<evidence type="ECO:0008006" key="9">
    <source>
        <dbReference type="Google" id="ProtNLM"/>
    </source>
</evidence>
<comment type="caution">
    <text evidence="7">The sequence shown here is derived from an EMBL/GenBank/DDBJ whole genome shotgun (WGS) entry which is preliminary data.</text>
</comment>
<keyword evidence="2 4" id="KW-0560">Oxidoreductase</keyword>
<name>A0A391PJ85_9FIRM</name>
<feature type="domain" description="D-isomer specific 2-hydroxyacid dehydrogenase NAD-binding" evidence="6">
    <location>
        <begin position="143"/>
        <end position="317"/>
    </location>
</feature>
<evidence type="ECO:0000313" key="7">
    <source>
        <dbReference type="EMBL" id="GCA66682.1"/>
    </source>
</evidence>
<dbReference type="InterPro" id="IPR036291">
    <property type="entry name" value="NAD(P)-bd_dom_sf"/>
</dbReference>
<dbReference type="EMBL" id="BHGK01000001">
    <property type="protein sequence ID" value="GCA66682.1"/>
    <property type="molecule type" value="Genomic_DNA"/>
</dbReference>
<evidence type="ECO:0000256" key="4">
    <source>
        <dbReference type="RuleBase" id="RU003719"/>
    </source>
</evidence>
<evidence type="ECO:0000259" key="6">
    <source>
        <dbReference type="Pfam" id="PF02826"/>
    </source>
</evidence>
<dbReference type="Pfam" id="PF02826">
    <property type="entry name" value="2-Hacid_dh_C"/>
    <property type="match status" value="1"/>
</dbReference>
<protein>
    <recommendedName>
        <fullName evidence="9">Oxidoreductase</fullName>
    </recommendedName>
</protein>
<dbReference type="GO" id="GO:0016616">
    <property type="term" value="F:oxidoreductase activity, acting on the CH-OH group of donors, NAD or NADP as acceptor"/>
    <property type="evidence" value="ECO:0007669"/>
    <property type="project" value="InterPro"/>
</dbReference>
<dbReference type="SUPFAM" id="SSF52283">
    <property type="entry name" value="Formate/glycerate dehydrogenase catalytic domain-like"/>
    <property type="match status" value="1"/>
</dbReference>
<organism evidence="7 8">
    <name type="scientific">Mediterraneibacter butyricigenes</name>
    <dbReference type="NCBI Taxonomy" id="2316025"/>
    <lineage>
        <taxon>Bacteria</taxon>
        <taxon>Bacillati</taxon>
        <taxon>Bacillota</taxon>
        <taxon>Clostridia</taxon>
        <taxon>Lachnospirales</taxon>
        <taxon>Lachnospiraceae</taxon>
        <taxon>Mediterraneibacter</taxon>
    </lineage>
</organism>
<keyword evidence="3" id="KW-0520">NAD</keyword>
<dbReference type="RefSeq" id="WP_117603098.1">
    <property type="nucleotide sequence ID" value="NZ_BHGK01000001.1"/>
</dbReference>
<gene>
    <name evidence="7" type="ORF">KGMB01110_11180</name>
</gene>
<evidence type="ECO:0000259" key="5">
    <source>
        <dbReference type="Pfam" id="PF00389"/>
    </source>
</evidence>
<evidence type="ECO:0000256" key="2">
    <source>
        <dbReference type="ARBA" id="ARBA00023002"/>
    </source>
</evidence>
<proteinExistence type="inferred from homology"/>
<dbReference type="PANTHER" id="PTHR42789:SF1">
    <property type="entry name" value="D-ISOMER SPECIFIC 2-HYDROXYACID DEHYDROGENASE FAMILY PROTEIN (AFU_ORTHOLOGUE AFUA_6G10090)"/>
    <property type="match status" value="1"/>
</dbReference>
<dbReference type="InterPro" id="IPR050857">
    <property type="entry name" value="D-2-hydroxyacid_DH"/>
</dbReference>
<accession>A0A391PJ85</accession>
<evidence type="ECO:0000256" key="1">
    <source>
        <dbReference type="ARBA" id="ARBA00005854"/>
    </source>
</evidence>